<dbReference type="CDD" id="cd04301">
    <property type="entry name" value="NAT_SF"/>
    <property type="match status" value="1"/>
</dbReference>
<evidence type="ECO:0000313" key="6">
    <source>
        <dbReference type="Proteomes" id="UP000326041"/>
    </source>
</evidence>
<reference evidence="5 6" key="1">
    <citation type="submission" date="2017-09" db="EMBL/GenBank/DDBJ databases">
        <authorList>
            <person name="Lee N."/>
            <person name="Cho B.-K."/>
        </authorList>
    </citation>
    <scope>NUCLEOTIDE SEQUENCE [LARGE SCALE GENOMIC DNA]</scope>
    <source>
        <strain evidence="5 6">ATCC 13879</strain>
    </source>
</reference>
<sequence length="181" mass="20231">MIRAATEEDVAEIRAMIRELADYERAVEQARTTEEQLREALFGEHPAAFALIAEDGGTGRVVGYALWFPRFSTWTGTRGMHLEDLYVRPSARGGGHGRALLAFLAAICEQRGYERFEWWVLAWNEPTIDFYRSLGVEFLDEWTVCRLSGEPLAELAARAPVALDRTSVPQDGGSCGPLPQQ</sequence>
<feature type="coiled-coil region" evidence="3">
    <location>
        <begin position="13"/>
        <end position="40"/>
    </location>
</feature>
<evidence type="ECO:0000256" key="2">
    <source>
        <dbReference type="ARBA" id="ARBA00023315"/>
    </source>
</evidence>
<organism evidence="5 6">
    <name type="scientific">Streptomyces prasinus</name>
    <dbReference type="NCBI Taxonomy" id="67345"/>
    <lineage>
        <taxon>Bacteria</taxon>
        <taxon>Bacillati</taxon>
        <taxon>Actinomycetota</taxon>
        <taxon>Actinomycetes</taxon>
        <taxon>Kitasatosporales</taxon>
        <taxon>Streptomycetaceae</taxon>
        <taxon>Streptomyces</taxon>
    </lineage>
</organism>
<dbReference type="PROSITE" id="PS51186">
    <property type="entry name" value="GNAT"/>
    <property type="match status" value="1"/>
</dbReference>
<dbReference type="GeneID" id="95537568"/>
<dbReference type="SUPFAM" id="SSF55729">
    <property type="entry name" value="Acyl-CoA N-acyltransferases (Nat)"/>
    <property type="match status" value="1"/>
</dbReference>
<dbReference type="Pfam" id="PF00583">
    <property type="entry name" value="Acetyltransf_1"/>
    <property type="match status" value="1"/>
</dbReference>
<proteinExistence type="predicted"/>
<keyword evidence="6" id="KW-1185">Reference proteome</keyword>
<keyword evidence="3" id="KW-0175">Coiled coil</keyword>
<dbReference type="PANTHER" id="PTHR10545">
    <property type="entry name" value="DIAMINE N-ACETYLTRANSFERASE"/>
    <property type="match status" value="1"/>
</dbReference>
<dbReference type="InterPro" id="IPR051016">
    <property type="entry name" value="Diverse_Substrate_AcTransf"/>
</dbReference>
<evidence type="ECO:0000256" key="3">
    <source>
        <dbReference type="SAM" id="Coils"/>
    </source>
</evidence>
<dbReference type="RefSeq" id="WP_055604853.1">
    <property type="nucleotide sequence ID" value="NZ_CP023697.1"/>
</dbReference>
<name>A0ABX6B5N5_9ACTN</name>
<evidence type="ECO:0000259" key="4">
    <source>
        <dbReference type="PROSITE" id="PS51186"/>
    </source>
</evidence>
<dbReference type="InterPro" id="IPR000182">
    <property type="entry name" value="GNAT_dom"/>
</dbReference>
<gene>
    <name evidence="5" type="ORF">CP972_23980</name>
</gene>
<keyword evidence="1" id="KW-0808">Transferase</keyword>
<keyword evidence="2" id="KW-0012">Acyltransferase</keyword>
<evidence type="ECO:0000313" key="5">
    <source>
        <dbReference type="EMBL" id="QEV10475.1"/>
    </source>
</evidence>
<dbReference type="EMBL" id="CP023697">
    <property type="protein sequence ID" value="QEV10475.1"/>
    <property type="molecule type" value="Genomic_DNA"/>
</dbReference>
<protein>
    <submittedName>
        <fullName evidence="5">GNAT family N-acetyltransferase</fullName>
    </submittedName>
</protein>
<dbReference type="Gene3D" id="3.40.630.30">
    <property type="match status" value="1"/>
</dbReference>
<evidence type="ECO:0000256" key="1">
    <source>
        <dbReference type="ARBA" id="ARBA00022679"/>
    </source>
</evidence>
<dbReference type="Proteomes" id="UP000326041">
    <property type="component" value="Chromosome"/>
</dbReference>
<accession>A0ABX6B5N5</accession>
<dbReference type="InterPro" id="IPR016181">
    <property type="entry name" value="Acyl_CoA_acyltransferase"/>
</dbReference>
<feature type="domain" description="N-acetyltransferase" evidence="4">
    <location>
        <begin position="1"/>
        <end position="158"/>
    </location>
</feature>
<dbReference type="PANTHER" id="PTHR10545:SF29">
    <property type="entry name" value="GH14572P-RELATED"/>
    <property type="match status" value="1"/>
</dbReference>